<sequence length="116" mass="12790">MAYTGMQWQSVVQNSTLLPTTSPNVDLGRVYDFLSVFIPPINTGDLRIEVSSTNANTEFYALGGTNAQSYITGEAYSSSVGNIHDVWILGGHQHFRILQYAAQNANVTWKFRGMAV</sequence>
<dbReference type="AlphaFoldDB" id="A0A0F9IBH4"/>
<evidence type="ECO:0000313" key="1">
    <source>
        <dbReference type="EMBL" id="KKM24827.1"/>
    </source>
</evidence>
<dbReference type="EMBL" id="LAZR01012842">
    <property type="protein sequence ID" value="KKM24827.1"/>
    <property type="molecule type" value="Genomic_DNA"/>
</dbReference>
<gene>
    <name evidence="1" type="ORF">LCGC14_1601220</name>
</gene>
<reference evidence="1" key="1">
    <citation type="journal article" date="2015" name="Nature">
        <title>Complex archaea that bridge the gap between prokaryotes and eukaryotes.</title>
        <authorList>
            <person name="Spang A."/>
            <person name="Saw J.H."/>
            <person name="Jorgensen S.L."/>
            <person name="Zaremba-Niedzwiedzka K."/>
            <person name="Martijn J."/>
            <person name="Lind A.E."/>
            <person name="van Eijk R."/>
            <person name="Schleper C."/>
            <person name="Guy L."/>
            <person name="Ettema T.J."/>
        </authorList>
    </citation>
    <scope>NUCLEOTIDE SEQUENCE</scope>
</reference>
<accession>A0A0F9IBH4</accession>
<name>A0A0F9IBH4_9ZZZZ</name>
<comment type="caution">
    <text evidence="1">The sequence shown here is derived from an EMBL/GenBank/DDBJ whole genome shotgun (WGS) entry which is preliminary data.</text>
</comment>
<proteinExistence type="predicted"/>
<organism evidence="1">
    <name type="scientific">marine sediment metagenome</name>
    <dbReference type="NCBI Taxonomy" id="412755"/>
    <lineage>
        <taxon>unclassified sequences</taxon>
        <taxon>metagenomes</taxon>
        <taxon>ecological metagenomes</taxon>
    </lineage>
</organism>
<protein>
    <submittedName>
        <fullName evidence="1">Uncharacterized protein</fullName>
    </submittedName>
</protein>